<dbReference type="AlphaFoldDB" id="A0A1G7GLF1"/>
<dbReference type="EMBL" id="FMZW01000038">
    <property type="protein sequence ID" value="SDE88952.1"/>
    <property type="molecule type" value="Genomic_DNA"/>
</dbReference>
<sequence length="35" mass="3764">MMRIDPAAGIVAMAVRRLCDVPDGVDARPPQGQTR</sequence>
<gene>
    <name evidence="1" type="ORF">SAMN05216337_103838</name>
</gene>
<name>A0A1G7GLF1_9BRAD</name>
<evidence type="ECO:0000313" key="1">
    <source>
        <dbReference type="EMBL" id="SDE88952.1"/>
    </source>
</evidence>
<proteinExistence type="predicted"/>
<organism evidence="1 2">
    <name type="scientific">Bradyrhizobium brasilense</name>
    <dbReference type="NCBI Taxonomy" id="1419277"/>
    <lineage>
        <taxon>Bacteria</taxon>
        <taxon>Pseudomonadati</taxon>
        <taxon>Pseudomonadota</taxon>
        <taxon>Alphaproteobacteria</taxon>
        <taxon>Hyphomicrobiales</taxon>
        <taxon>Nitrobacteraceae</taxon>
        <taxon>Bradyrhizobium</taxon>
    </lineage>
</organism>
<protein>
    <submittedName>
        <fullName evidence="1">Uncharacterized protein</fullName>
    </submittedName>
</protein>
<evidence type="ECO:0000313" key="2">
    <source>
        <dbReference type="Proteomes" id="UP000199245"/>
    </source>
</evidence>
<dbReference type="Proteomes" id="UP000199245">
    <property type="component" value="Unassembled WGS sequence"/>
</dbReference>
<reference evidence="1 2" key="1">
    <citation type="submission" date="2016-10" db="EMBL/GenBank/DDBJ databases">
        <authorList>
            <person name="de Groot N.N."/>
        </authorList>
    </citation>
    <scope>NUCLEOTIDE SEQUENCE [LARGE SCALE GENOMIC DNA]</scope>
    <source>
        <strain evidence="1 2">R5</strain>
    </source>
</reference>
<accession>A0A1G7GLF1</accession>